<sequence length="168" mass="18620">MAKASSRTVGIAMDFSPTSKLALKWAVHNLINKDDRIILINVQPPQADHTRKDLFQDTGSPLVPLEEFREMNFTKQYGIARDPEVIDILDTLARTKGAKAMFKVYWGDPREKLCNAVEDLQLNSLVIGSRGLGPIKRVLMGSVSKYVVTNASCPVTVVKGNQPSNSRH</sequence>
<evidence type="ECO:0000259" key="1">
    <source>
        <dbReference type="Pfam" id="PF00582"/>
    </source>
</evidence>
<reference evidence="2 3" key="1">
    <citation type="submission" date="2019-01" db="EMBL/GenBank/DDBJ databases">
        <title>Sequencing of cultivated peanut Arachis hypogaea provides insights into genome evolution and oil improvement.</title>
        <authorList>
            <person name="Chen X."/>
        </authorList>
    </citation>
    <scope>NUCLEOTIDE SEQUENCE [LARGE SCALE GENOMIC DNA]</scope>
    <source>
        <strain evidence="3">cv. Fuhuasheng</strain>
        <tissue evidence="2">Leaves</tissue>
    </source>
</reference>
<dbReference type="PANTHER" id="PTHR46100">
    <property type="entry name" value="IMP2'P"/>
    <property type="match status" value="1"/>
</dbReference>
<dbReference type="Gramene" id="arahy.Tifrunner.gnm2.ann2.Ah07g125000.1">
    <property type="protein sequence ID" value="arahy.Tifrunner.gnm2.ann2.Ah07g125000.1-CDS"/>
    <property type="gene ID" value="arahy.Tifrunner.gnm2.ann2.Ah07g125000"/>
</dbReference>
<dbReference type="PANTHER" id="PTHR46100:SF1">
    <property type="entry name" value="OS02G0773200 PROTEIN"/>
    <property type="match status" value="1"/>
</dbReference>
<protein>
    <recommendedName>
        <fullName evidence="1">UspA domain-containing protein</fullName>
    </recommendedName>
</protein>
<dbReference type="PRINTS" id="PR01438">
    <property type="entry name" value="UNVRSLSTRESS"/>
</dbReference>
<proteinExistence type="predicted"/>
<evidence type="ECO:0000313" key="3">
    <source>
        <dbReference type="Proteomes" id="UP000289738"/>
    </source>
</evidence>
<dbReference type="EMBL" id="SDMP01000007">
    <property type="protein sequence ID" value="RYR46493.1"/>
    <property type="molecule type" value="Genomic_DNA"/>
</dbReference>
<dbReference type="AlphaFoldDB" id="A0A445C6I5"/>
<dbReference type="Gene3D" id="3.40.50.620">
    <property type="entry name" value="HUPs"/>
    <property type="match status" value="1"/>
</dbReference>
<dbReference type="FunFam" id="3.40.50.620:FF:000206">
    <property type="entry name" value="Universal stress protein family protein"/>
    <property type="match status" value="1"/>
</dbReference>
<dbReference type="SUPFAM" id="SSF52402">
    <property type="entry name" value="Adenine nucleotide alpha hydrolases-like"/>
    <property type="match status" value="1"/>
</dbReference>
<dbReference type="Proteomes" id="UP000289738">
    <property type="component" value="Chromosome A07"/>
</dbReference>
<comment type="caution">
    <text evidence="2">The sequence shown here is derived from an EMBL/GenBank/DDBJ whole genome shotgun (WGS) entry which is preliminary data.</text>
</comment>
<gene>
    <name evidence="2" type="ORF">Ahy_A07g032222</name>
</gene>
<dbReference type="STRING" id="3818.A0A445C6I5"/>
<dbReference type="InterPro" id="IPR006015">
    <property type="entry name" value="Universal_stress_UspA"/>
</dbReference>
<organism evidence="2 3">
    <name type="scientific">Arachis hypogaea</name>
    <name type="common">Peanut</name>
    <dbReference type="NCBI Taxonomy" id="3818"/>
    <lineage>
        <taxon>Eukaryota</taxon>
        <taxon>Viridiplantae</taxon>
        <taxon>Streptophyta</taxon>
        <taxon>Embryophyta</taxon>
        <taxon>Tracheophyta</taxon>
        <taxon>Spermatophyta</taxon>
        <taxon>Magnoliopsida</taxon>
        <taxon>eudicotyledons</taxon>
        <taxon>Gunneridae</taxon>
        <taxon>Pentapetalae</taxon>
        <taxon>rosids</taxon>
        <taxon>fabids</taxon>
        <taxon>Fabales</taxon>
        <taxon>Fabaceae</taxon>
        <taxon>Papilionoideae</taxon>
        <taxon>50 kb inversion clade</taxon>
        <taxon>dalbergioids sensu lato</taxon>
        <taxon>Dalbergieae</taxon>
        <taxon>Pterocarpus clade</taxon>
        <taxon>Arachis</taxon>
    </lineage>
</organism>
<dbReference type="SMR" id="A0A445C6I5"/>
<keyword evidence="3" id="KW-1185">Reference proteome</keyword>
<dbReference type="InterPro" id="IPR014729">
    <property type="entry name" value="Rossmann-like_a/b/a_fold"/>
</dbReference>
<dbReference type="InterPro" id="IPR006016">
    <property type="entry name" value="UspA"/>
</dbReference>
<evidence type="ECO:0000313" key="2">
    <source>
        <dbReference type="EMBL" id="RYR46493.1"/>
    </source>
</evidence>
<accession>A0A445C6I5</accession>
<feature type="domain" description="UspA" evidence="1">
    <location>
        <begin position="7"/>
        <end position="159"/>
    </location>
</feature>
<dbReference type="Pfam" id="PF00582">
    <property type="entry name" value="Usp"/>
    <property type="match status" value="1"/>
</dbReference>
<dbReference type="OrthoDB" id="843225at2759"/>
<name>A0A445C6I5_ARAHY</name>
<dbReference type="CDD" id="cd23659">
    <property type="entry name" value="USP_At3g01520-like"/>
    <property type="match status" value="1"/>
</dbReference>